<keyword evidence="3" id="KW-1185">Reference proteome</keyword>
<feature type="region of interest" description="Disordered" evidence="1">
    <location>
        <begin position="309"/>
        <end position="335"/>
    </location>
</feature>
<evidence type="ECO:0000313" key="3">
    <source>
        <dbReference type="Proteomes" id="UP000801492"/>
    </source>
</evidence>
<proteinExistence type="predicted"/>
<reference evidence="2" key="1">
    <citation type="submission" date="2019-08" db="EMBL/GenBank/DDBJ databases">
        <title>The genome of the North American firefly Photinus pyralis.</title>
        <authorList>
            <consortium name="Photinus pyralis genome working group"/>
            <person name="Fallon T.R."/>
            <person name="Sander Lower S.E."/>
            <person name="Weng J.-K."/>
        </authorList>
    </citation>
    <scope>NUCLEOTIDE SEQUENCE</scope>
    <source>
        <strain evidence="2">TRF0915ILg1</strain>
        <tissue evidence="2">Whole body</tissue>
    </source>
</reference>
<dbReference type="OrthoDB" id="6774481at2759"/>
<feature type="region of interest" description="Disordered" evidence="1">
    <location>
        <begin position="1"/>
        <end position="36"/>
    </location>
</feature>
<evidence type="ECO:0000256" key="1">
    <source>
        <dbReference type="SAM" id="MobiDB-lite"/>
    </source>
</evidence>
<dbReference type="PANTHER" id="PTHR10773">
    <property type="entry name" value="DNA-DIRECTED RNA POLYMERASES I, II, AND III SUBUNIT RPABC2"/>
    <property type="match status" value="1"/>
</dbReference>
<comment type="caution">
    <text evidence="2">The sequence shown here is derived from an EMBL/GenBank/DDBJ whole genome shotgun (WGS) entry which is preliminary data.</text>
</comment>
<accession>A0A8K0FX91</accession>
<dbReference type="PANTHER" id="PTHR10773:SF19">
    <property type="match status" value="1"/>
</dbReference>
<evidence type="ECO:0000313" key="2">
    <source>
        <dbReference type="EMBL" id="KAF2883395.1"/>
    </source>
</evidence>
<dbReference type="Proteomes" id="UP000801492">
    <property type="component" value="Unassembled WGS sequence"/>
</dbReference>
<dbReference type="AlphaFoldDB" id="A0A8K0FX91"/>
<sequence>MKNSLRIKACETPDFKKGRKNGQEQAENVERKSRKRKRNVIGWKRNIRKNKRNNGEEYINAKNKLVSKRKLKTPCNEKCRYKCYNVFSEEEREGILKTFWETGDNTRQRQYISINIENIVNPKYRYPKENMNRIPVIRLAKKNGKPYIVHKLDMSDVYDLEQLSEDLANSFVLNFRKDAPYSMYYKHNYDDVEYHEIDIRGRKSSWSCTTNSLVLKGVYKDPPKISQTKKDGLLYLCRIHVCLNQLPINNKFAMSREREHGKRPNFLMDSSTSKFFEFTTQNPWNNHDTFTGAPSTSSQVVEVLPHPAGVSAYETKRKRQNRKQQQEFSNKDDGTTCHSQYFLSHLIGQQSLRP</sequence>
<protein>
    <submittedName>
        <fullName evidence="2">Uncharacterized protein</fullName>
    </submittedName>
</protein>
<name>A0A8K0FX91_IGNLU</name>
<dbReference type="EMBL" id="VTPC01090432">
    <property type="protein sequence ID" value="KAF2883395.1"/>
    <property type="molecule type" value="Genomic_DNA"/>
</dbReference>
<gene>
    <name evidence="2" type="ORF">ILUMI_22783</name>
</gene>
<organism evidence="2 3">
    <name type="scientific">Ignelater luminosus</name>
    <name type="common">Cucubano</name>
    <name type="synonym">Pyrophorus luminosus</name>
    <dbReference type="NCBI Taxonomy" id="2038154"/>
    <lineage>
        <taxon>Eukaryota</taxon>
        <taxon>Metazoa</taxon>
        <taxon>Ecdysozoa</taxon>
        <taxon>Arthropoda</taxon>
        <taxon>Hexapoda</taxon>
        <taxon>Insecta</taxon>
        <taxon>Pterygota</taxon>
        <taxon>Neoptera</taxon>
        <taxon>Endopterygota</taxon>
        <taxon>Coleoptera</taxon>
        <taxon>Polyphaga</taxon>
        <taxon>Elateriformia</taxon>
        <taxon>Elateroidea</taxon>
        <taxon>Elateridae</taxon>
        <taxon>Agrypninae</taxon>
        <taxon>Pyrophorini</taxon>
        <taxon>Ignelater</taxon>
    </lineage>
</organism>